<feature type="region of interest" description="Disordered" evidence="4">
    <location>
        <begin position="72"/>
        <end position="111"/>
    </location>
</feature>
<dbReference type="PANTHER" id="PTHR47093:SF1">
    <property type="entry name" value="PROTEIN JSN1-RELATED"/>
    <property type="match status" value="1"/>
</dbReference>
<dbReference type="InterPro" id="IPR011989">
    <property type="entry name" value="ARM-like"/>
</dbReference>
<evidence type="ECO:0000256" key="1">
    <source>
        <dbReference type="ARBA" id="ARBA00022737"/>
    </source>
</evidence>
<feature type="compositionally biased region" description="Low complexity" evidence="4">
    <location>
        <begin position="211"/>
        <end position="221"/>
    </location>
</feature>
<dbReference type="OrthoDB" id="2017782at2759"/>
<evidence type="ECO:0000256" key="4">
    <source>
        <dbReference type="SAM" id="MobiDB-lite"/>
    </source>
</evidence>
<dbReference type="PROSITE" id="PS50303">
    <property type="entry name" value="PUM_HD"/>
    <property type="match status" value="1"/>
</dbReference>
<dbReference type="CDD" id="cd00590">
    <property type="entry name" value="RRM_SF"/>
    <property type="match status" value="2"/>
</dbReference>
<dbReference type="Gene3D" id="1.25.10.10">
    <property type="entry name" value="Leucine-rich Repeat Variant"/>
    <property type="match status" value="1"/>
</dbReference>
<dbReference type="GO" id="GO:0000288">
    <property type="term" value="P:nuclear-transcribed mRNA catabolic process, deadenylation-dependent decay"/>
    <property type="evidence" value="ECO:0007669"/>
    <property type="project" value="TreeGrafter"/>
</dbReference>
<feature type="repeat" description="Pumilio" evidence="3">
    <location>
        <begin position="737"/>
        <end position="775"/>
    </location>
</feature>
<sequence length="1050" mass="114639">MTQDEPTFNRLRITSPPQNASTSLRLTDPTTPTSSLGFLKRSMENSKSKAYTGLSYSSTPLDSMAATTIAAASSFPQPRRPRAGTMPSQSSISPYAPIGPPPSFNEALSNSSSFTTSSLLSEQTLASRHRSGSLTLPKPSLSSSSAFGNPIFSTSWSDHSRALAYGNAPLTPTTDQMLREDNSDSIVRTLMSLGLDDDDRKNTSTPQVELSSQANSSSTSSTKHDLRLPVELPPKPIMNSNRYRSYSVNATDKYEDPLSTIQDSVHLMSEHTMQYFPTSQNRTRAVSLGMADFAANDMYLSRQQASTLRHDALDEEDLEDFPVNSNLHISLGDADLLSRMIGQDAASLSETDENYTYGSSYGSQLLPSQAATAQTPTRSLWIGNIDSSISEDDLQELFSPFGPIESLRLLVDKECAFINFSNVEDAVRAKDEVLGRLNGRVGQCVVRVGFGKIEAGIADPSVLQPTRALWIGSLPPNTTSAKLHSLFSPFGNIESARVLTHKNCGFINFDTVESAMAAKKALQHKEVLGSGTGAVRIGFAKATTQKALEEASPLSGGQASVASKPERTIDTVRENPESGPPPETTEPSNLSKIMAIMTEFGMDSDDGPVFKIENRTVCKYRSSIPPVPEANPNRKLDAPRLRELRKKLDNSHTSAKEVQAIAEECMEDIVELSSDYIGNTIVQKLFERCSEATKIEMLKPIAPHLATIGVHKNGTWAAQKIIDTATTDEQMQIICGHIQPFVPPLMLDQFGNYVVQCCLRLGPVHNQFIFDAIVDKTREIAQGRFGARAIRASLESAHISMRQKKYAASAIVANAFPLGGNPNGALLMTWLLDTSGLPRRYNIIAPRIAPYMSSMCTSKLSSAGVLKVINQRQEIEAQLVLLNTLANDDHDQVLRDILADSSLGMNIIHKILSSPTVESKPKRYLAEKVRQILALQTPPTSNGGQAYKRLCDEVENLLNDNRNAPTILPRYSPTNNRNYTTDVPIVAPPPQYMTAASYGSPPYPSSGLYPYPMANNVYPPVMPPYGYYPGMAPHHLDHGRSDGMYDESGQ</sequence>
<dbReference type="SMART" id="SM00025">
    <property type="entry name" value="Pumilio"/>
    <property type="match status" value="4"/>
</dbReference>
<dbReference type="PROSITE" id="PS50302">
    <property type="entry name" value="PUM"/>
    <property type="match status" value="3"/>
</dbReference>
<protein>
    <recommendedName>
        <fullName evidence="9">ARM repeat-containing protein</fullName>
    </recommendedName>
</protein>
<feature type="compositionally biased region" description="Basic and acidic residues" evidence="4">
    <location>
        <begin position="564"/>
        <end position="576"/>
    </location>
</feature>
<organism evidence="7 8">
    <name type="scientific">Umbelopsis vinacea</name>
    <dbReference type="NCBI Taxonomy" id="44442"/>
    <lineage>
        <taxon>Eukaryota</taxon>
        <taxon>Fungi</taxon>
        <taxon>Fungi incertae sedis</taxon>
        <taxon>Mucoromycota</taxon>
        <taxon>Mucoromycotina</taxon>
        <taxon>Umbelopsidomycetes</taxon>
        <taxon>Umbelopsidales</taxon>
        <taxon>Umbelopsidaceae</taxon>
        <taxon>Umbelopsis</taxon>
    </lineage>
</organism>
<feature type="domain" description="RRM" evidence="5">
    <location>
        <begin position="467"/>
        <end position="542"/>
    </location>
</feature>
<evidence type="ECO:0000259" key="5">
    <source>
        <dbReference type="PROSITE" id="PS50102"/>
    </source>
</evidence>
<feature type="domain" description="PUM-HD" evidence="6">
    <location>
        <begin position="596"/>
        <end position="958"/>
    </location>
</feature>
<dbReference type="PROSITE" id="PS50102">
    <property type="entry name" value="RRM"/>
    <property type="match status" value="2"/>
</dbReference>
<accession>A0A8H7PQ19</accession>
<keyword evidence="8" id="KW-1185">Reference proteome</keyword>
<dbReference type="Proteomes" id="UP000612746">
    <property type="component" value="Unassembled WGS sequence"/>
</dbReference>
<dbReference type="InterPro" id="IPR016024">
    <property type="entry name" value="ARM-type_fold"/>
</dbReference>
<dbReference type="InterPro" id="IPR035979">
    <property type="entry name" value="RBD_domain_sf"/>
</dbReference>
<dbReference type="InterPro" id="IPR000504">
    <property type="entry name" value="RRM_dom"/>
</dbReference>
<dbReference type="InterPro" id="IPR052645">
    <property type="entry name" value="Pumilio_domain_protein"/>
</dbReference>
<dbReference type="InterPro" id="IPR001313">
    <property type="entry name" value="Pumilio_RNA-bd_rpt"/>
</dbReference>
<dbReference type="SMART" id="SM00360">
    <property type="entry name" value="RRM"/>
    <property type="match status" value="2"/>
</dbReference>
<reference evidence="7" key="1">
    <citation type="submission" date="2020-12" db="EMBL/GenBank/DDBJ databases">
        <title>Metabolic potential, ecology and presence of endohyphal bacteria is reflected in genomic diversity of Mucoromycotina.</title>
        <authorList>
            <person name="Muszewska A."/>
            <person name="Okrasinska A."/>
            <person name="Steczkiewicz K."/>
            <person name="Drgas O."/>
            <person name="Orlowska M."/>
            <person name="Perlinska-Lenart U."/>
            <person name="Aleksandrzak-Piekarczyk T."/>
            <person name="Szatraj K."/>
            <person name="Zielenkiewicz U."/>
            <person name="Pilsyk S."/>
            <person name="Malc E."/>
            <person name="Mieczkowski P."/>
            <person name="Kruszewska J.S."/>
            <person name="Biernat P."/>
            <person name="Pawlowska J."/>
        </authorList>
    </citation>
    <scope>NUCLEOTIDE SEQUENCE</scope>
    <source>
        <strain evidence="7">WA0000051536</strain>
    </source>
</reference>
<dbReference type="InterPro" id="IPR012677">
    <property type="entry name" value="Nucleotide-bd_a/b_plait_sf"/>
</dbReference>
<evidence type="ECO:0000259" key="6">
    <source>
        <dbReference type="PROSITE" id="PS50303"/>
    </source>
</evidence>
<feature type="repeat" description="Pumilio" evidence="3">
    <location>
        <begin position="664"/>
        <end position="699"/>
    </location>
</feature>
<dbReference type="Gene3D" id="3.30.70.330">
    <property type="match status" value="2"/>
</dbReference>
<evidence type="ECO:0000256" key="2">
    <source>
        <dbReference type="PROSITE-ProRule" id="PRU00176"/>
    </source>
</evidence>
<keyword evidence="1" id="KW-0677">Repeat</keyword>
<dbReference type="PANTHER" id="PTHR47093">
    <property type="entry name" value="PROTEIN JSN1-RELATED"/>
    <property type="match status" value="1"/>
</dbReference>
<feature type="region of interest" description="Disordered" evidence="4">
    <location>
        <begin position="192"/>
        <end position="237"/>
    </location>
</feature>
<dbReference type="SUPFAM" id="SSF54928">
    <property type="entry name" value="RNA-binding domain, RBD"/>
    <property type="match status" value="1"/>
</dbReference>
<feature type="domain" description="RRM" evidence="5">
    <location>
        <begin position="378"/>
        <end position="453"/>
    </location>
</feature>
<dbReference type="EMBL" id="JAEPRA010000012">
    <property type="protein sequence ID" value="KAG2177469.1"/>
    <property type="molecule type" value="Genomic_DNA"/>
</dbReference>
<evidence type="ECO:0008006" key="9">
    <source>
        <dbReference type="Google" id="ProtNLM"/>
    </source>
</evidence>
<gene>
    <name evidence="7" type="ORF">INT44_007980</name>
</gene>
<proteinExistence type="predicted"/>
<dbReference type="InterPro" id="IPR033133">
    <property type="entry name" value="PUM-HD"/>
</dbReference>
<feature type="region of interest" description="Disordered" evidence="4">
    <location>
        <begin position="125"/>
        <end position="144"/>
    </location>
</feature>
<keyword evidence="2" id="KW-0694">RNA-binding</keyword>
<dbReference type="Pfam" id="PF00076">
    <property type="entry name" value="RRM_1"/>
    <property type="match status" value="2"/>
</dbReference>
<dbReference type="Pfam" id="PF00806">
    <property type="entry name" value="PUF"/>
    <property type="match status" value="3"/>
</dbReference>
<dbReference type="SUPFAM" id="SSF48371">
    <property type="entry name" value="ARM repeat"/>
    <property type="match status" value="1"/>
</dbReference>
<feature type="region of interest" description="Disordered" evidence="4">
    <location>
        <begin position="1"/>
        <end position="35"/>
    </location>
</feature>
<evidence type="ECO:0000313" key="8">
    <source>
        <dbReference type="Proteomes" id="UP000612746"/>
    </source>
</evidence>
<feature type="compositionally biased region" description="Polar residues" evidence="4">
    <location>
        <begin position="15"/>
        <end position="35"/>
    </location>
</feature>
<name>A0A8H7PQ19_9FUNG</name>
<evidence type="ECO:0000313" key="7">
    <source>
        <dbReference type="EMBL" id="KAG2177469.1"/>
    </source>
</evidence>
<feature type="repeat" description="Pumilio" evidence="3">
    <location>
        <begin position="700"/>
        <end position="735"/>
    </location>
</feature>
<dbReference type="GO" id="GO:0003723">
    <property type="term" value="F:RNA binding"/>
    <property type="evidence" value="ECO:0007669"/>
    <property type="project" value="UniProtKB-UniRule"/>
</dbReference>
<evidence type="ECO:0000256" key="3">
    <source>
        <dbReference type="PROSITE-ProRule" id="PRU00317"/>
    </source>
</evidence>
<feature type="region of interest" description="Disordered" evidence="4">
    <location>
        <begin position="549"/>
        <end position="590"/>
    </location>
</feature>
<dbReference type="AlphaFoldDB" id="A0A8H7PQ19"/>
<comment type="caution">
    <text evidence="7">The sequence shown here is derived from an EMBL/GenBank/DDBJ whole genome shotgun (WGS) entry which is preliminary data.</text>
</comment>